<evidence type="ECO:0000256" key="1">
    <source>
        <dbReference type="ARBA" id="ARBA00001974"/>
    </source>
</evidence>
<evidence type="ECO:0000256" key="3">
    <source>
        <dbReference type="ARBA" id="ARBA00022827"/>
    </source>
</evidence>
<evidence type="ECO:0000313" key="8">
    <source>
        <dbReference type="Proteomes" id="UP001556196"/>
    </source>
</evidence>
<dbReference type="SUPFAM" id="SSF51905">
    <property type="entry name" value="FAD/NAD(P)-binding domain"/>
    <property type="match status" value="1"/>
</dbReference>
<dbReference type="InterPro" id="IPR002938">
    <property type="entry name" value="FAD-bd"/>
</dbReference>
<evidence type="ECO:0000259" key="6">
    <source>
        <dbReference type="Pfam" id="PF01494"/>
    </source>
</evidence>
<evidence type="ECO:0000256" key="5">
    <source>
        <dbReference type="ARBA" id="ARBA00023033"/>
    </source>
</evidence>
<keyword evidence="4" id="KW-0560">Oxidoreductase</keyword>
<dbReference type="Proteomes" id="UP001556196">
    <property type="component" value="Unassembled WGS sequence"/>
</dbReference>
<keyword evidence="5 7" id="KW-0503">Monooxygenase</keyword>
<comment type="caution">
    <text evidence="7">The sequence shown here is derived from an EMBL/GenBank/DDBJ whole genome shotgun (WGS) entry which is preliminary data.</text>
</comment>
<feature type="domain" description="FAD-binding" evidence="6">
    <location>
        <begin position="8"/>
        <end position="359"/>
    </location>
</feature>
<keyword evidence="3" id="KW-0274">FAD</keyword>
<dbReference type="GO" id="GO:0004497">
    <property type="term" value="F:monooxygenase activity"/>
    <property type="evidence" value="ECO:0007669"/>
    <property type="project" value="UniProtKB-KW"/>
</dbReference>
<dbReference type="EMBL" id="JBFOCI010000005">
    <property type="protein sequence ID" value="MEW9807509.1"/>
    <property type="molecule type" value="Genomic_DNA"/>
</dbReference>
<gene>
    <name evidence="7" type="ORF">ABUE31_16075</name>
</gene>
<reference evidence="7 8" key="1">
    <citation type="submission" date="2024-06" db="EMBL/GenBank/DDBJ databases">
        <authorList>
            <person name="Tuo L."/>
        </authorList>
    </citation>
    <scope>NUCLEOTIDE SEQUENCE [LARGE SCALE GENOMIC DNA]</scope>
    <source>
        <strain evidence="7 8">ZMM04-5</strain>
    </source>
</reference>
<evidence type="ECO:0000313" key="7">
    <source>
        <dbReference type="EMBL" id="MEW9807509.1"/>
    </source>
</evidence>
<dbReference type="InterPro" id="IPR050493">
    <property type="entry name" value="FAD-dep_Monooxygenase_BioMet"/>
</dbReference>
<keyword evidence="2" id="KW-0285">Flavoprotein</keyword>
<evidence type="ECO:0000256" key="2">
    <source>
        <dbReference type="ARBA" id="ARBA00022630"/>
    </source>
</evidence>
<dbReference type="Gene3D" id="3.50.50.60">
    <property type="entry name" value="FAD/NAD(P)-binding domain"/>
    <property type="match status" value="1"/>
</dbReference>
<dbReference type="Pfam" id="PF01494">
    <property type="entry name" value="FAD_binding_3"/>
    <property type="match status" value="1"/>
</dbReference>
<dbReference type="PRINTS" id="PR00420">
    <property type="entry name" value="RNGMNOXGNASE"/>
</dbReference>
<comment type="cofactor">
    <cofactor evidence="1">
        <name>FAD</name>
        <dbReference type="ChEBI" id="CHEBI:57692"/>
    </cofactor>
</comment>
<evidence type="ECO:0000256" key="4">
    <source>
        <dbReference type="ARBA" id="ARBA00023002"/>
    </source>
</evidence>
<dbReference type="RefSeq" id="WP_367724689.1">
    <property type="nucleotide sequence ID" value="NZ_JBFOCI010000005.1"/>
</dbReference>
<dbReference type="SUPFAM" id="SSF54373">
    <property type="entry name" value="FAD-linked reductases, C-terminal domain"/>
    <property type="match status" value="1"/>
</dbReference>
<dbReference type="InterPro" id="IPR036188">
    <property type="entry name" value="FAD/NAD-bd_sf"/>
</dbReference>
<accession>A0ABV3R2E2</accession>
<sequence length="407" mass="43497">MAEARARQIIIAGAGVAGLTAALSFAVRGHPVRIFERAPRLEEVGAGIQLSPNATRILDRLGVLSSLRQTAVRPDAVVLRDASSLAELGRVPLGAYAELRWKAPYLTAHRADLQAALLAHVEREPGIELTTGATVRDIAPHPLGVSVVVDSTGRTTTASGMMLVAADGVWSSLRRLTCAEPASRFSGQVAWRRTVRADSAAGRALAQAGVGGSVTAFLAPGFHLITYPVRAGAALNIVAFTPGKAIGETWAGNLDIGILKRSMRRAAPALLSLADDIAEWTVWPIHTVRANAPWTTEQGIALIGDAAHAMPPYAAQGAAMAIEDAEMLAGEVQAHPDSLKAALAAWETERRLRIERVARQGRLNRFTWHAAGPAALARNLFLRTRRPEKLAARFDWLYGWTPPPLKL</sequence>
<dbReference type="PANTHER" id="PTHR13789">
    <property type="entry name" value="MONOOXYGENASE"/>
    <property type="match status" value="1"/>
</dbReference>
<organism evidence="7 8">
    <name type="scientific">Mesorhizobium marinum</name>
    <dbReference type="NCBI Taxonomy" id="3228790"/>
    <lineage>
        <taxon>Bacteria</taxon>
        <taxon>Pseudomonadati</taxon>
        <taxon>Pseudomonadota</taxon>
        <taxon>Alphaproteobacteria</taxon>
        <taxon>Hyphomicrobiales</taxon>
        <taxon>Phyllobacteriaceae</taxon>
        <taxon>Mesorhizobium</taxon>
    </lineage>
</organism>
<dbReference type="PANTHER" id="PTHR13789:SF318">
    <property type="entry name" value="GERANYLGERANYL DIPHOSPHATE REDUCTASE"/>
    <property type="match status" value="1"/>
</dbReference>
<proteinExistence type="predicted"/>
<keyword evidence="8" id="KW-1185">Reference proteome</keyword>
<name>A0ABV3R2E2_9HYPH</name>
<protein>
    <submittedName>
        <fullName evidence="7">FAD-dependent monooxygenase</fullName>
    </submittedName>
</protein>